<dbReference type="AlphaFoldDB" id="A0A0A6VT19"/>
<dbReference type="PANTHER" id="PTHR11122:SF13">
    <property type="entry name" value="GLUCOSE-6-PHOSPHATE 1-EPIMERASE"/>
    <property type="match status" value="1"/>
</dbReference>
<dbReference type="EMBL" id="JSUH01000011">
    <property type="protein sequence ID" value="KHD96979.1"/>
    <property type="molecule type" value="Genomic_DNA"/>
</dbReference>
<evidence type="ECO:0000256" key="5">
    <source>
        <dbReference type="PIRSR" id="PIRSR016020-1"/>
    </source>
</evidence>
<protein>
    <recommendedName>
        <fullName evidence="4">Putative glucose-6-phosphate 1-epimerase</fullName>
        <ecNumber evidence="4">5.1.3.15</ecNumber>
    </recommendedName>
</protein>
<dbReference type="GO" id="GO:0005737">
    <property type="term" value="C:cytoplasm"/>
    <property type="evidence" value="ECO:0007669"/>
    <property type="project" value="TreeGrafter"/>
</dbReference>
<evidence type="ECO:0000256" key="4">
    <source>
        <dbReference type="PIRNR" id="PIRNR016020"/>
    </source>
</evidence>
<dbReference type="InterPro" id="IPR025532">
    <property type="entry name" value="G6P_1-epimerase"/>
</dbReference>
<dbReference type="SUPFAM" id="SSF74650">
    <property type="entry name" value="Galactose mutarotase-like"/>
    <property type="match status" value="1"/>
</dbReference>
<feature type="active site" evidence="5">
    <location>
        <position position="152"/>
    </location>
</feature>
<comment type="similarity">
    <text evidence="2 4">Belongs to the glucose-6-phosphate 1-epimerase family.</text>
</comment>
<dbReference type="Gene3D" id="2.70.98.10">
    <property type="match status" value="1"/>
</dbReference>
<evidence type="ECO:0000313" key="8">
    <source>
        <dbReference type="Proteomes" id="UP000030466"/>
    </source>
</evidence>
<dbReference type="InterPro" id="IPR014718">
    <property type="entry name" value="GH-type_carb-bd"/>
</dbReference>
<dbReference type="OrthoDB" id="9790727at2"/>
<dbReference type="CDD" id="cd09020">
    <property type="entry name" value="D-hex-6-P-epi_like"/>
    <property type="match status" value="1"/>
</dbReference>
<name>A0A0A6VT19_KOCRO</name>
<dbReference type="GO" id="GO:0005975">
    <property type="term" value="P:carbohydrate metabolic process"/>
    <property type="evidence" value="ECO:0007669"/>
    <property type="project" value="InterPro"/>
</dbReference>
<dbReference type="EC" id="5.1.3.15" evidence="4"/>
<dbReference type="RefSeq" id="WP_035928282.1">
    <property type="nucleotide sequence ID" value="NZ_JSUH01000011.1"/>
</dbReference>
<comment type="caution">
    <text evidence="7">The sequence shown here is derived from an EMBL/GenBank/DDBJ whole genome shotgun (WGS) entry which is preliminary data.</text>
</comment>
<feature type="region of interest" description="Disordered" evidence="6">
    <location>
        <begin position="268"/>
        <end position="291"/>
    </location>
</feature>
<keyword evidence="3 4" id="KW-0413">Isomerase</keyword>
<dbReference type="PANTHER" id="PTHR11122">
    <property type="entry name" value="APOSPORY-ASSOCIATED PROTEIN C-RELATED"/>
    <property type="match status" value="1"/>
</dbReference>
<evidence type="ECO:0000313" key="7">
    <source>
        <dbReference type="EMBL" id="KHD96979.1"/>
    </source>
</evidence>
<dbReference type="PIRSF" id="PIRSF016020">
    <property type="entry name" value="PHexose_mutarotase"/>
    <property type="match status" value="1"/>
</dbReference>
<organism evidence="7 8">
    <name type="scientific">Kocuria rosea subsp. polaris</name>
    <dbReference type="NCBI Taxonomy" id="136273"/>
    <lineage>
        <taxon>Bacteria</taxon>
        <taxon>Bacillati</taxon>
        <taxon>Actinomycetota</taxon>
        <taxon>Actinomycetes</taxon>
        <taxon>Micrococcales</taxon>
        <taxon>Micrococcaceae</taxon>
        <taxon>Kocuria</taxon>
    </lineage>
</organism>
<gene>
    <name evidence="7" type="ORF">GY22_12755</name>
</gene>
<evidence type="ECO:0000256" key="1">
    <source>
        <dbReference type="ARBA" id="ARBA00001096"/>
    </source>
</evidence>
<evidence type="ECO:0000256" key="3">
    <source>
        <dbReference type="ARBA" id="ARBA00023235"/>
    </source>
</evidence>
<dbReference type="Pfam" id="PF01263">
    <property type="entry name" value="Aldose_epim"/>
    <property type="match status" value="1"/>
</dbReference>
<keyword evidence="8" id="KW-1185">Reference proteome</keyword>
<reference evidence="7 8" key="1">
    <citation type="journal article" date="2003" name="Int. J. Syst. Evol. Microbiol.">
        <title>Kocuria polaris sp. nov., an orange-pigmented psychrophilic bacterium isolated from an Antarctic cyanobacterial mat sample.</title>
        <authorList>
            <person name="Reddy G.S."/>
            <person name="Prakash J.S."/>
            <person name="Prabahar V."/>
            <person name="Matsumoto G.I."/>
            <person name="Stackebrandt E."/>
            <person name="Shivaji S."/>
        </authorList>
    </citation>
    <scope>NUCLEOTIDE SEQUENCE [LARGE SCALE GENOMIC DNA]</scope>
    <source>
        <strain evidence="7 8">CMS 76or</strain>
    </source>
</reference>
<accession>A0A0A6VT19</accession>
<dbReference type="InterPro" id="IPR008183">
    <property type="entry name" value="Aldose_1/G6P_1-epimerase"/>
</dbReference>
<comment type="catalytic activity">
    <reaction evidence="1">
        <text>alpha-D-glucose 6-phosphate = beta-D-glucose 6-phosphate</text>
        <dbReference type="Rhea" id="RHEA:16249"/>
        <dbReference type="ChEBI" id="CHEBI:58225"/>
        <dbReference type="ChEBI" id="CHEBI:58247"/>
        <dbReference type="EC" id="5.1.3.15"/>
    </reaction>
</comment>
<dbReference type="GO" id="GO:0030246">
    <property type="term" value="F:carbohydrate binding"/>
    <property type="evidence" value="ECO:0007669"/>
    <property type="project" value="UniProtKB-UniRule"/>
</dbReference>
<feature type="active site" evidence="5">
    <location>
        <position position="254"/>
    </location>
</feature>
<evidence type="ECO:0000256" key="6">
    <source>
        <dbReference type="SAM" id="MobiDB-lite"/>
    </source>
</evidence>
<evidence type="ECO:0000256" key="2">
    <source>
        <dbReference type="ARBA" id="ARBA00005866"/>
    </source>
</evidence>
<dbReference type="Proteomes" id="UP000030466">
    <property type="component" value="Unassembled WGS sequence"/>
</dbReference>
<sequence length="291" mass="31969">MSELPEPRLFSCADATGAVHDQGAHVIDWIPTGHAPVLWLSPSTALETGKPVRGGVPICFPWFADGAEGGREPKHGFARTLPWHVESRESSDHEAMIVYRLSDADVTEPAHQEQFPYQFEAYCVVRFGTELSLELSVTNTGERPFDFEEALHAYLVVGDVRKIRVEGLDGASYRDKVLDREDCVQEGDLRFDGETDRVYRSTGDVAVVDPVLGRVLRIRKKNSGTTVVWNPGAETAAAMPDVGPDGWTDFVCVEGANTHADAVHLEPEETHSMGYRLSVETTAEDPGRPPA</sequence>
<dbReference type="InterPro" id="IPR011013">
    <property type="entry name" value="Gal_mutarotase_sf_dom"/>
</dbReference>
<dbReference type="GO" id="GO:0047938">
    <property type="term" value="F:glucose-6-phosphate 1-epimerase activity"/>
    <property type="evidence" value="ECO:0007669"/>
    <property type="project" value="UniProtKB-UniRule"/>
</dbReference>
<proteinExistence type="inferred from homology"/>